<keyword evidence="2" id="KW-0004">4Fe-4S</keyword>
<dbReference type="NCBIfam" id="TIGR04054">
    <property type="entry name" value="rSAM_NirJ1"/>
    <property type="match status" value="1"/>
</dbReference>
<dbReference type="AlphaFoldDB" id="R4KEC3"/>
<feature type="domain" description="Radical SAM core" evidence="15">
    <location>
        <begin position="33"/>
        <end position="247"/>
    </location>
</feature>
<dbReference type="STRING" id="767817.Desgi_2073"/>
<dbReference type="EC" id="1.3.98.7" evidence="10"/>
<sequence>MISVSRLLCGAKYYGDSLRYKQDAGCQRDGTTAGHGPVVVWNTTRTCNLRCLHCYSNSDDRVYENELSTIEAKKFIDDLASFNVPVILFSGGEPLLRRDFFELADYARSKNIRCTLSTNGTLITPEVAGQIKEVGISYVGISLDGIGDSNDRFRGRKGAFDAALSGIRACRSIGQRVGLRFTINRHNLDQLPAIFNLIEDEDIPRVCFYHLVYSGRGSKMLHEDVSHNQTRQAMDLIMERTIDYHRRGLDKEILTVDNHADGVYIYLTLQNTDPDRAERARQLLTANGGNRSGIAIGAVDWFGNIYPDQFTRQHLLGNVREKSFREIWQNPGHPIMHGLKERKPLLKGRCANCRWLNMCNGNFRTRAEAVYGDFWAPDPACYLTDEETGTAGRAYDRR</sequence>
<dbReference type="eggNOG" id="COG0535">
    <property type="taxonomic scope" value="Bacteria"/>
</dbReference>
<dbReference type="SFLD" id="SFLDF00543">
    <property type="entry name" value="alternative_heme_biosynthesis"/>
    <property type="match status" value="1"/>
</dbReference>
<keyword evidence="17" id="KW-1185">Reference proteome</keyword>
<dbReference type="InterPro" id="IPR007197">
    <property type="entry name" value="rSAM"/>
</dbReference>
<dbReference type="CDD" id="cd21123">
    <property type="entry name" value="SPASM_MftC-like"/>
    <property type="match status" value="1"/>
</dbReference>
<dbReference type="PIRSF" id="PIRSF037420">
    <property type="entry name" value="PQQ_syn_pqqE"/>
    <property type="match status" value="1"/>
</dbReference>
<dbReference type="Pfam" id="PF13186">
    <property type="entry name" value="SPASM"/>
    <property type="match status" value="1"/>
</dbReference>
<evidence type="ECO:0000256" key="8">
    <source>
        <dbReference type="ARBA" id="ARBA00051525"/>
    </source>
</evidence>
<dbReference type="SFLD" id="SFLDS00029">
    <property type="entry name" value="Radical_SAM"/>
    <property type="match status" value="1"/>
</dbReference>
<keyword evidence="6" id="KW-0411">Iron-sulfur</keyword>
<keyword evidence="7" id="KW-0456">Lyase</keyword>
<dbReference type="HOGENOM" id="CLU_009273_4_0_9"/>
<evidence type="ECO:0000313" key="17">
    <source>
        <dbReference type="Proteomes" id="UP000013520"/>
    </source>
</evidence>
<dbReference type="KEGG" id="dgi:Desgi_2073"/>
<dbReference type="PANTHER" id="PTHR11228:SF7">
    <property type="entry name" value="PQQA PEPTIDE CYCLASE"/>
    <property type="match status" value="1"/>
</dbReference>
<dbReference type="SUPFAM" id="SSF102114">
    <property type="entry name" value="Radical SAM enzymes"/>
    <property type="match status" value="1"/>
</dbReference>
<dbReference type="GO" id="GO:0003824">
    <property type="term" value="F:catalytic activity"/>
    <property type="evidence" value="ECO:0007669"/>
    <property type="project" value="InterPro"/>
</dbReference>
<dbReference type="InterPro" id="IPR013785">
    <property type="entry name" value="Aldolase_TIM"/>
</dbReference>
<keyword evidence="5" id="KW-0408">Iron</keyword>
<dbReference type="InterPro" id="IPR017200">
    <property type="entry name" value="PqqE-like"/>
</dbReference>
<evidence type="ECO:0000256" key="14">
    <source>
        <dbReference type="ARBA" id="ARBA00079192"/>
    </source>
</evidence>
<dbReference type="InterPro" id="IPR034479">
    <property type="entry name" value="AhbC-like"/>
</dbReference>
<dbReference type="CDD" id="cd01335">
    <property type="entry name" value="Radical_SAM"/>
    <property type="match status" value="1"/>
</dbReference>
<evidence type="ECO:0000256" key="5">
    <source>
        <dbReference type="ARBA" id="ARBA00023004"/>
    </source>
</evidence>
<keyword evidence="3" id="KW-0949">S-adenosyl-L-methionine</keyword>
<evidence type="ECO:0000256" key="13">
    <source>
        <dbReference type="ARBA" id="ARBA00077306"/>
    </source>
</evidence>
<dbReference type="OrthoDB" id="7021155at2"/>
<reference evidence="16 17" key="1">
    <citation type="submission" date="2012-01" db="EMBL/GenBank/DDBJ databases">
        <title>Complete sequence of Desulfotomaculum gibsoniae DSM 7213.</title>
        <authorList>
            <consortium name="US DOE Joint Genome Institute"/>
            <person name="Lucas S."/>
            <person name="Han J."/>
            <person name="Lapidus A."/>
            <person name="Cheng J.-F."/>
            <person name="Goodwin L."/>
            <person name="Pitluck S."/>
            <person name="Peters L."/>
            <person name="Ovchinnikova G."/>
            <person name="Teshima H."/>
            <person name="Detter J.C."/>
            <person name="Han C."/>
            <person name="Tapia R."/>
            <person name="Land M."/>
            <person name="Hauser L."/>
            <person name="Kyrpides N."/>
            <person name="Ivanova N."/>
            <person name="Pagani I."/>
            <person name="Parshina S."/>
            <person name="Plugge C."/>
            <person name="Muyzer G."/>
            <person name="Kuever J."/>
            <person name="Ivanova A."/>
            <person name="Nazina T."/>
            <person name="Klenk H.-P."/>
            <person name="Brambilla E."/>
            <person name="Spring S."/>
            <person name="Stams A.F."/>
            <person name="Woyke T."/>
        </authorList>
    </citation>
    <scope>NUCLEOTIDE SEQUENCE [LARGE SCALE GENOMIC DNA]</scope>
    <source>
        <strain evidence="16 17">DSM 7213</strain>
    </source>
</reference>
<evidence type="ECO:0000313" key="16">
    <source>
        <dbReference type="EMBL" id="AGL01508.1"/>
    </source>
</evidence>
<evidence type="ECO:0000256" key="6">
    <source>
        <dbReference type="ARBA" id="ARBA00023014"/>
    </source>
</evidence>
<evidence type="ECO:0000256" key="10">
    <source>
        <dbReference type="ARBA" id="ARBA00066739"/>
    </source>
</evidence>
<dbReference type="EC" id="4.1.99.26" evidence="11"/>
<dbReference type="InterPro" id="IPR006638">
    <property type="entry name" value="Elp3/MiaA/NifB-like_rSAM"/>
</dbReference>
<dbReference type="SFLD" id="SFLDG01386">
    <property type="entry name" value="main_SPASM_domain-containing"/>
    <property type="match status" value="1"/>
</dbReference>
<dbReference type="InterPro" id="IPR023885">
    <property type="entry name" value="4Fe4S-binding_SPASM_dom"/>
</dbReference>
<evidence type="ECO:0000256" key="12">
    <source>
        <dbReference type="ARBA" id="ARBA00074337"/>
    </source>
</evidence>
<accession>R4KEC3</accession>
<comment type="cofactor">
    <cofactor evidence="1">
        <name>[4Fe-4S] cluster</name>
        <dbReference type="ChEBI" id="CHEBI:49883"/>
    </cofactor>
</comment>
<dbReference type="Proteomes" id="UP000013520">
    <property type="component" value="Chromosome"/>
</dbReference>
<dbReference type="GO" id="GO:0051539">
    <property type="term" value="F:4 iron, 4 sulfur cluster binding"/>
    <property type="evidence" value="ECO:0007669"/>
    <property type="project" value="UniProtKB-KW"/>
</dbReference>
<dbReference type="SFLD" id="SFLDG01067">
    <property type="entry name" value="SPASM/twitch_domain_containing"/>
    <property type="match status" value="1"/>
</dbReference>
<evidence type="ECO:0000259" key="15">
    <source>
        <dbReference type="PROSITE" id="PS51918"/>
    </source>
</evidence>
<organism evidence="16 17">
    <name type="scientific">Desulfoscipio gibsoniae DSM 7213</name>
    <dbReference type="NCBI Taxonomy" id="767817"/>
    <lineage>
        <taxon>Bacteria</taxon>
        <taxon>Bacillati</taxon>
        <taxon>Bacillota</taxon>
        <taxon>Clostridia</taxon>
        <taxon>Eubacteriales</taxon>
        <taxon>Desulfallaceae</taxon>
        <taxon>Desulfoscipio</taxon>
    </lineage>
</organism>
<dbReference type="Gene3D" id="3.20.20.70">
    <property type="entry name" value="Aldolase class I"/>
    <property type="match status" value="1"/>
</dbReference>
<evidence type="ECO:0000256" key="3">
    <source>
        <dbReference type="ARBA" id="ARBA00022691"/>
    </source>
</evidence>
<evidence type="ECO:0000256" key="7">
    <source>
        <dbReference type="ARBA" id="ARBA00023239"/>
    </source>
</evidence>
<dbReference type="PANTHER" id="PTHR11228">
    <property type="entry name" value="RADICAL SAM DOMAIN PROTEIN"/>
    <property type="match status" value="1"/>
</dbReference>
<evidence type="ECO:0000256" key="1">
    <source>
        <dbReference type="ARBA" id="ARBA00001966"/>
    </source>
</evidence>
<protein>
    <recommendedName>
        <fullName evidence="12">Mycofactocin maturase MftC</fullName>
        <ecNumber evidence="10">1.3.98.7</ecNumber>
        <ecNumber evidence="11">4.1.99.26</ecNumber>
    </recommendedName>
    <alternativeName>
        <fullName evidence="14">[Mycofactocin precursor peptide]-pyrrolidinone derivative synthase</fullName>
    </alternativeName>
    <alternativeName>
        <fullName evidence="13">[Mycofactocin precursor peptide]-tyrosine decarboxylase</fullName>
    </alternativeName>
</protein>
<dbReference type="RefSeq" id="WP_006521934.1">
    <property type="nucleotide sequence ID" value="NC_021184.1"/>
</dbReference>
<evidence type="ECO:0000256" key="2">
    <source>
        <dbReference type="ARBA" id="ARBA00022485"/>
    </source>
</evidence>
<dbReference type="Pfam" id="PF04055">
    <property type="entry name" value="Radical_SAM"/>
    <property type="match status" value="1"/>
</dbReference>
<name>R4KEC3_9FIRM</name>
<gene>
    <name evidence="16" type="ORF">Desgi_2073</name>
</gene>
<dbReference type="InterPro" id="IPR023930">
    <property type="entry name" value="NirJ1"/>
</dbReference>
<evidence type="ECO:0000256" key="4">
    <source>
        <dbReference type="ARBA" id="ARBA00022723"/>
    </source>
</evidence>
<dbReference type="InterPro" id="IPR058240">
    <property type="entry name" value="rSAM_sf"/>
</dbReference>
<dbReference type="PROSITE" id="PS51918">
    <property type="entry name" value="RADICAL_SAM"/>
    <property type="match status" value="1"/>
</dbReference>
<comment type="catalytic activity">
    <reaction evidence="9">
        <text>[mycofactocin precursor peptide]-C-terminal glycyl-N-{[2-(4-hydroxyphenyl)ethenyl]-3-methylbutanamide} + AH2 + S-adenosyl-L-methionine = [mycofactocin precursor peptide]-C-terminal glycyl-N-{5-[(4-hydroxyphenyl)methyl]-4,4-dimethyl-2-oxopyrrolidin-3-yl}acetamide + 5'-deoxyadenosine + L-methionine + A + H(+)</text>
        <dbReference type="Rhea" id="RHEA:65500"/>
        <dbReference type="Rhea" id="RHEA-COMP:16816"/>
        <dbReference type="Rhea" id="RHEA-COMP:16818"/>
        <dbReference type="ChEBI" id="CHEBI:13193"/>
        <dbReference type="ChEBI" id="CHEBI:15378"/>
        <dbReference type="ChEBI" id="CHEBI:17319"/>
        <dbReference type="ChEBI" id="CHEBI:17499"/>
        <dbReference type="ChEBI" id="CHEBI:57844"/>
        <dbReference type="ChEBI" id="CHEBI:59789"/>
        <dbReference type="ChEBI" id="CHEBI:156517"/>
        <dbReference type="ChEBI" id="CHEBI:156518"/>
        <dbReference type="EC" id="4.1.99.26"/>
    </reaction>
</comment>
<proteinExistence type="predicted"/>
<dbReference type="NCBIfam" id="TIGR04085">
    <property type="entry name" value="rSAM_more_4Fe4S"/>
    <property type="match status" value="1"/>
</dbReference>
<evidence type="ECO:0000256" key="9">
    <source>
        <dbReference type="ARBA" id="ARBA00051925"/>
    </source>
</evidence>
<dbReference type="GO" id="GO:0046872">
    <property type="term" value="F:metal ion binding"/>
    <property type="evidence" value="ECO:0007669"/>
    <property type="project" value="UniProtKB-KW"/>
</dbReference>
<keyword evidence="4" id="KW-0479">Metal-binding</keyword>
<dbReference type="FunFam" id="3.20.20.70:FF:000188">
    <property type="entry name" value="Mycofactocin radical SAM maturase MftC"/>
    <property type="match status" value="1"/>
</dbReference>
<dbReference type="GO" id="GO:0006783">
    <property type="term" value="P:heme biosynthetic process"/>
    <property type="evidence" value="ECO:0007669"/>
    <property type="project" value="TreeGrafter"/>
</dbReference>
<dbReference type="InterPro" id="IPR050377">
    <property type="entry name" value="Radical_SAM_PqqE_MftC-like"/>
</dbReference>
<dbReference type="EMBL" id="CP003273">
    <property type="protein sequence ID" value="AGL01508.1"/>
    <property type="molecule type" value="Genomic_DNA"/>
</dbReference>
<comment type="catalytic activity">
    <reaction evidence="8">
        <text>[mycofactocin precursor peptide]-C-terminal glycyl-L-valyl-L-tyrosine + S-adenosyl-L-methionine = [mycofactocin precursor peptide]-C-terminal glycyl-N-{[2-(4-hydroxyphenyl)ethenyl]-3-methylbutanamide} + 5'-deoxyadenosine + L-methionine + CO2</text>
        <dbReference type="Rhea" id="RHEA:65492"/>
        <dbReference type="Rhea" id="RHEA-COMP:16815"/>
        <dbReference type="Rhea" id="RHEA-COMP:16816"/>
        <dbReference type="ChEBI" id="CHEBI:16526"/>
        <dbReference type="ChEBI" id="CHEBI:17319"/>
        <dbReference type="ChEBI" id="CHEBI:57844"/>
        <dbReference type="ChEBI" id="CHEBI:59789"/>
        <dbReference type="ChEBI" id="CHEBI:156515"/>
        <dbReference type="ChEBI" id="CHEBI:156517"/>
        <dbReference type="EC" id="1.3.98.7"/>
    </reaction>
</comment>
<dbReference type="SFLD" id="SFLDG01385">
    <property type="entry name" value="heme_carboxy_lyase_like"/>
    <property type="match status" value="1"/>
</dbReference>
<dbReference type="SMART" id="SM00729">
    <property type="entry name" value="Elp3"/>
    <property type="match status" value="1"/>
</dbReference>
<dbReference type="InterPro" id="IPR034480">
    <property type="entry name" value="Heme_synthase-like"/>
</dbReference>
<evidence type="ECO:0000256" key="11">
    <source>
        <dbReference type="ARBA" id="ARBA00066804"/>
    </source>
</evidence>